<accession>N8YEK6</accession>
<dbReference type="RefSeq" id="WP_004818762.1">
    <property type="nucleotide sequence ID" value="NZ_KB849456.1"/>
</dbReference>
<gene>
    <name evidence="1" type="ORF">F964_01357</name>
</gene>
<evidence type="ECO:0000313" key="1">
    <source>
        <dbReference type="EMBL" id="ENV18038.1"/>
    </source>
</evidence>
<evidence type="ECO:0000313" key="2">
    <source>
        <dbReference type="Proteomes" id="UP000013148"/>
    </source>
</evidence>
<dbReference type="eggNOG" id="ENOG5033MXI">
    <property type="taxonomic scope" value="Bacteria"/>
</dbReference>
<dbReference type="EMBL" id="APPJ01000009">
    <property type="protein sequence ID" value="ENV18038.1"/>
    <property type="molecule type" value="Genomic_DNA"/>
</dbReference>
<proteinExistence type="predicted"/>
<sequence>MSQGTCTTNQKNNSIHEQKVGLKEYLISIYYQSPKKDDDKAFKRASNHCLSKLKLNNCGENFIFKEYQITTGPDFKKIWTEIFSELNKSVAKVKEMHIFSHSSKTDGGNDGLEFISVVDSDKNVIEDGTISFGEISQLEKLRWSPNADLILHGCNTGVRGVHPQAIADVFAIRQEKCRVHGQTGWGYFSKTEGFYTKATPNDKELYLWAYSRGRNNYLGNLETANKMPALIVEKRK</sequence>
<reference evidence="1 2" key="1">
    <citation type="submission" date="2013-02" db="EMBL/GenBank/DDBJ databases">
        <title>The Genome Sequence of Acinetobacter guillouiae NIPH 991.</title>
        <authorList>
            <consortium name="The Broad Institute Genome Sequencing Platform"/>
            <consortium name="The Broad Institute Genome Sequencing Center for Infectious Disease"/>
            <person name="Cerqueira G."/>
            <person name="Feldgarden M."/>
            <person name="Courvalin P."/>
            <person name="Perichon B."/>
            <person name="Grillot-Courvalin C."/>
            <person name="Clermont D."/>
            <person name="Rocha E."/>
            <person name="Yoon E.-J."/>
            <person name="Nemec A."/>
            <person name="Walker B."/>
            <person name="Young S.K."/>
            <person name="Zeng Q."/>
            <person name="Gargeya S."/>
            <person name="Fitzgerald M."/>
            <person name="Haas B."/>
            <person name="Abouelleil A."/>
            <person name="Alvarado L."/>
            <person name="Arachchi H.M."/>
            <person name="Berlin A.M."/>
            <person name="Chapman S.B."/>
            <person name="Dewar J."/>
            <person name="Goldberg J."/>
            <person name="Griggs A."/>
            <person name="Gujja S."/>
            <person name="Hansen M."/>
            <person name="Howarth C."/>
            <person name="Imamovic A."/>
            <person name="Larimer J."/>
            <person name="McCowan C."/>
            <person name="Murphy C."/>
            <person name="Neiman D."/>
            <person name="Pearson M."/>
            <person name="Priest M."/>
            <person name="Roberts A."/>
            <person name="Saif S."/>
            <person name="Shea T."/>
            <person name="Sisk P."/>
            <person name="Sykes S."/>
            <person name="Wortman J."/>
            <person name="Nusbaum C."/>
            <person name="Birren B."/>
        </authorList>
    </citation>
    <scope>NUCLEOTIDE SEQUENCE [LARGE SCALE GENOMIC DNA]</scope>
    <source>
        <strain evidence="1 2">NIPH 991</strain>
    </source>
</reference>
<comment type="caution">
    <text evidence="1">The sequence shown here is derived from an EMBL/GenBank/DDBJ whole genome shotgun (WGS) entry which is preliminary data.</text>
</comment>
<protein>
    <recommendedName>
        <fullName evidence="3">DUF4347 domain-containing protein</fullName>
    </recommendedName>
</protein>
<keyword evidence="2" id="KW-1185">Reference proteome</keyword>
<dbReference type="Proteomes" id="UP000013148">
    <property type="component" value="Unassembled WGS sequence"/>
</dbReference>
<organism evidence="1 2">
    <name type="scientific">Acinetobacter guillouiae NIPH 991</name>
    <dbReference type="NCBI Taxonomy" id="1217656"/>
    <lineage>
        <taxon>Bacteria</taxon>
        <taxon>Pseudomonadati</taxon>
        <taxon>Pseudomonadota</taxon>
        <taxon>Gammaproteobacteria</taxon>
        <taxon>Moraxellales</taxon>
        <taxon>Moraxellaceae</taxon>
        <taxon>Acinetobacter</taxon>
    </lineage>
</organism>
<dbReference type="AlphaFoldDB" id="N8YEK6"/>
<dbReference type="PATRIC" id="fig|1217656.3.peg.1325"/>
<dbReference type="HOGENOM" id="CLU_1173448_0_0_6"/>
<name>N8YEK6_ACIGI</name>
<evidence type="ECO:0008006" key="3">
    <source>
        <dbReference type="Google" id="ProtNLM"/>
    </source>
</evidence>